<accession>A0A517W017</accession>
<dbReference type="PANTHER" id="PTHR32063:SF18">
    <property type="entry name" value="CATION EFFLUX SYSTEM PROTEIN"/>
    <property type="match status" value="1"/>
</dbReference>
<feature type="domain" description="SSD" evidence="2">
    <location>
        <begin position="395"/>
        <end position="489"/>
    </location>
</feature>
<keyword evidence="1" id="KW-0812">Transmembrane</keyword>
<keyword evidence="1" id="KW-1133">Transmembrane helix</keyword>
<dbReference type="Gene3D" id="3.30.70.1320">
    <property type="entry name" value="Multidrug efflux transporter AcrB pore domain like"/>
    <property type="match status" value="1"/>
</dbReference>
<dbReference type="Pfam" id="PF00873">
    <property type="entry name" value="ACR_tran"/>
    <property type="match status" value="1"/>
</dbReference>
<feature type="transmembrane region" description="Helical" evidence="1">
    <location>
        <begin position="970"/>
        <end position="990"/>
    </location>
</feature>
<dbReference type="SUPFAM" id="SSF82866">
    <property type="entry name" value="Multidrug efflux transporter AcrB transmembrane domain"/>
    <property type="match status" value="2"/>
</dbReference>
<dbReference type="Gene3D" id="1.20.1640.10">
    <property type="entry name" value="Multidrug efflux transporter AcrB transmembrane domain"/>
    <property type="match status" value="2"/>
</dbReference>
<dbReference type="Gene3D" id="3.30.70.1430">
    <property type="entry name" value="Multidrug efflux transporter AcrB pore domain"/>
    <property type="match status" value="2"/>
</dbReference>
<dbReference type="AlphaFoldDB" id="A0A517W017"/>
<dbReference type="PANTHER" id="PTHR32063">
    <property type="match status" value="1"/>
</dbReference>
<dbReference type="GO" id="GO:0042910">
    <property type="term" value="F:xenobiotic transmembrane transporter activity"/>
    <property type="evidence" value="ECO:0007669"/>
    <property type="project" value="TreeGrafter"/>
</dbReference>
<dbReference type="SUPFAM" id="SSF82714">
    <property type="entry name" value="Multidrug efflux transporter AcrB TolC docking domain, DN and DC subdomains"/>
    <property type="match status" value="2"/>
</dbReference>
<feature type="transmembrane region" description="Helical" evidence="1">
    <location>
        <begin position="522"/>
        <end position="543"/>
    </location>
</feature>
<proteinExistence type="predicted"/>
<feature type="transmembrane region" description="Helical" evidence="1">
    <location>
        <begin position="429"/>
        <end position="452"/>
    </location>
</feature>
<keyword evidence="1" id="KW-0472">Membrane</keyword>
<dbReference type="Proteomes" id="UP000318704">
    <property type="component" value="Chromosome"/>
</dbReference>
<dbReference type="PRINTS" id="PR00702">
    <property type="entry name" value="ACRIFLAVINRP"/>
</dbReference>
<dbReference type="KEGG" id="gaw:V144x_41060"/>
<reference evidence="3 4" key="1">
    <citation type="submission" date="2019-03" db="EMBL/GenBank/DDBJ databases">
        <title>Deep-cultivation of Planctomycetes and their phenomic and genomic characterization uncovers novel biology.</title>
        <authorList>
            <person name="Wiegand S."/>
            <person name="Jogler M."/>
            <person name="Boedeker C."/>
            <person name="Pinto D."/>
            <person name="Vollmers J."/>
            <person name="Rivas-Marin E."/>
            <person name="Kohn T."/>
            <person name="Peeters S.H."/>
            <person name="Heuer A."/>
            <person name="Rast P."/>
            <person name="Oberbeckmann S."/>
            <person name="Bunk B."/>
            <person name="Jeske O."/>
            <person name="Meyerdierks A."/>
            <person name="Storesund J.E."/>
            <person name="Kallscheuer N."/>
            <person name="Luecker S."/>
            <person name="Lage O.M."/>
            <person name="Pohl T."/>
            <person name="Merkel B.J."/>
            <person name="Hornburger P."/>
            <person name="Mueller R.-W."/>
            <person name="Bruemmer F."/>
            <person name="Labrenz M."/>
            <person name="Spormann A.M."/>
            <person name="Op den Camp H."/>
            <person name="Overmann J."/>
            <person name="Amann R."/>
            <person name="Jetten M.S.M."/>
            <person name="Mascher T."/>
            <person name="Medema M.H."/>
            <person name="Devos D.P."/>
            <person name="Kaster A.-K."/>
            <person name="Ovreas L."/>
            <person name="Rohde M."/>
            <person name="Galperin M.Y."/>
            <person name="Jogler C."/>
        </authorList>
    </citation>
    <scope>NUCLEOTIDE SEQUENCE [LARGE SCALE GENOMIC DNA]</scope>
    <source>
        <strain evidence="3 4">V144</strain>
    </source>
</reference>
<feature type="transmembrane region" description="Helical" evidence="1">
    <location>
        <begin position="336"/>
        <end position="355"/>
    </location>
</feature>
<dbReference type="SUPFAM" id="SSF82693">
    <property type="entry name" value="Multidrug efflux transporter AcrB pore domain, PN1, PN2, PC1 and PC2 subdomains"/>
    <property type="match status" value="3"/>
</dbReference>
<evidence type="ECO:0000256" key="1">
    <source>
        <dbReference type="SAM" id="Phobius"/>
    </source>
</evidence>
<dbReference type="PROSITE" id="PS50156">
    <property type="entry name" value="SSD"/>
    <property type="match status" value="1"/>
</dbReference>
<dbReference type="Gene3D" id="3.30.2090.10">
    <property type="entry name" value="Multidrug efflux transporter AcrB TolC docking domain, DN and DC subdomains"/>
    <property type="match status" value="2"/>
</dbReference>
<dbReference type="InterPro" id="IPR000731">
    <property type="entry name" value="SSD"/>
</dbReference>
<sequence length="1030" mass="111986">MISTFFYRNPRLLIMALVLVVASGVAAFYNSPRLEDPVLSRRVAVVSISYPGADTDRVDSLVTTKIEQAIRSIAEIKTIQSRSRPGVSLIKVELRDSVSNIPEVWSRVRDKIEQAKSDLPAQALSPEIRIAEMKSYAAMVALSAKSGGPADAFTLRRIAIDLQARIDRLAGTETTRIFGDPGEEAVVEVDLDKLASTGLTVGALGQQIEQSQPRFPAGTLKQNQIERPITYGDKFDSLAGLKETLIKPGSGGESVKLSDLANVSIQTEANPINATLIDGQEAIVICAYVRDDYRVDLWSDRLDRLLLGLKKQLPKNVELSVIFSQRPFVALRMQELLSNLLLGMIAVMIVIIVMMDWRSATVIGLALPLTALIVLAGLRILKIPIHQMSITGIVIALGLLIDNAIVMVDECRQRMHSGLPISTAIAQAVHHLAMPLLCSTLTTTLAFLPIAMLPGPPGEFVGTIAVSVILAINASLLLALTIVPALLGMISRKTDQNAEHAKQVTGLSIPLFSKMYQRSISIVCQHPLLGLLVGIGLPVLGFVQTSQLPEQFFPASDRNQIQIEVELPVGTSQEQTRNVITSLNELIRNEPGVRHTNWFMGESAPSFYYNIVPRRQHATYYGQAFIDLEPGMNTPRFVRDLQTKLTQSNRDARILVRQLEQGPPVDAPIEILLKGPDLRVLEQLGSELRKILSETPDVIYTRSDLGEVTTSLELDFDKDKLNAAGLTQSDIASQLYTALEGFKAGTIRHREFEIPVIVRITDAEEMDLDELQGLIIQPTGPRMNARGEIMDSEGPPLSAVSDFQLDADISTITRINGEYTNELKAYITAGKLPAVVLADFRSRLKQSSFKLPLGYTIDFAGETAARNEAVTNLIADAVILISLMVSILVISFRSFRIAFIIASVAGLAVGLGPAALWYFGYPFGFMAILGTMGLMGLAVNDSIVVMAGIRADPDASRGDVAAIVNVVNGCTRHVLSTTFTTIAGFLPLILSGGDFWPPLAITIAGGVGGATLLALYFVPAAYVLMKFRNR</sequence>
<dbReference type="Gene3D" id="3.30.70.1440">
    <property type="entry name" value="Multidrug efflux transporter AcrB pore domain"/>
    <property type="match status" value="1"/>
</dbReference>
<feature type="transmembrane region" description="Helical" evidence="1">
    <location>
        <begin position="897"/>
        <end position="919"/>
    </location>
</feature>
<feature type="transmembrane region" description="Helical" evidence="1">
    <location>
        <begin position="873"/>
        <end position="890"/>
    </location>
</feature>
<dbReference type="RefSeq" id="WP_144987394.1">
    <property type="nucleotide sequence ID" value="NZ_CP037920.1"/>
</dbReference>
<gene>
    <name evidence="3" type="primary">mdtC_2</name>
    <name evidence="3" type="ORF">V144x_41060</name>
</gene>
<dbReference type="InterPro" id="IPR027463">
    <property type="entry name" value="AcrB_DN_DC_subdom"/>
</dbReference>
<feature type="transmembrane region" description="Helical" evidence="1">
    <location>
        <begin position="387"/>
        <end position="408"/>
    </location>
</feature>
<dbReference type="EMBL" id="CP037920">
    <property type="protein sequence ID" value="QDT98599.1"/>
    <property type="molecule type" value="Genomic_DNA"/>
</dbReference>
<protein>
    <submittedName>
        <fullName evidence="3">Multidrug resistance protein MdtC</fullName>
    </submittedName>
</protein>
<evidence type="ECO:0000259" key="2">
    <source>
        <dbReference type="PROSITE" id="PS50156"/>
    </source>
</evidence>
<dbReference type="InterPro" id="IPR001036">
    <property type="entry name" value="Acrflvin-R"/>
</dbReference>
<feature type="transmembrane region" description="Helical" evidence="1">
    <location>
        <begin position="925"/>
        <end position="949"/>
    </location>
</feature>
<feature type="transmembrane region" description="Helical" evidence="1">
    <location>
        <begin position="362"/>
        <end position="381"/>
    </location>
</feature>
<evidence type="ECO:0000313" key="3">
    <source>
        <dbReference type="EMBL" id="QDT98599.1"/>
    </source>
</evidence>
<dbReference type="GO" id="GO:0005886">
    <property type="term" value="C:plasma membrane"/>
    <property type="evidence" value="ECO:0007669"/>
    <property type="project" value="TreeGrafter"/>
</dbReference>
<feature type="transmembrane region" description="Helical" evidence="1">
    <location>
        <begin position="996"/>
        <end position="1024"/>
    </location>
</feature>
<feature type="transmembrane region" description="Helical" evidence="1">
    <location>
        <begin position="464"/>
        <end position="487"/>
    </location>
</feature>
<evidence type="ECO:0000313" key="4">
    <source>
        <dbReference type="Proteomes" id="UP000318704"/>
    </source>
</evidence>
<organism evidence="3 4">
    <name type="scientific">Gimesia aquarii</name>
    <dbReference type="NCBI Taxonomy" id="2527964"/>
    <lineage>
        <taxon>Bacteria</taxon>
        <taxon>Pseudomonadati</taxon>
        <taxon>Planctomycetota</taxon>
        <taxon>Planctomycetia</taxon>
        <taxon>Planctomycetales</taxon>
        <taxon>Planctomycetaceae</taxon>
        <taxon>Gimesia</taxon>
    </lineage>
</organism>
<name>A0A517W017_9PLAN</name>